<gene>
    <name evidence="2" type="ORF">M0651_21020</name>
</gene>
<dbReference type="AlphaFoldDB" id="A0A9X1Y133"/>
<accession>A0A9X1Y133</accession>
<feature type="signal peptide" evidence="1">
    <location>
        <begin position="1"/>
        <end position="19"/>
    </location>
</feature>
<dbReference type="Gene3D" id="3.30.110.170">
    <property type="entry name" value="Protein of unknown function (DUF541), domain 1"/>
    <property type="match status" value="1"/>
</dbReference>
<evidence type="ECO:0000313" key="2">
    <source>
        <dbReference type="EMBL" id="MCK8489655.1"/>
    </source>
</evidence>
<comment type="caution">
    <text evidence="2">The sequence shown here is derived from an EMBL/GenBank/DDBJ whole genome shotgun (WGS) entry which is preliminary data.</text>
</comment>
<dbReference type="RefSeq" id="WP_248553669.1">
    <property type="nucleotide sequence ID" value="NZ_JALPRK010000027.1"/>
</dbReference>
<keyword evidence="1" id="KW-0732">Signal</keyword>
<dbReference type="Pfam" id="PF04402">
    <property type="entry name" value="SIMPL"/>
    <property type="match status" value="1"/>
</dbReference>
<feature type="chain" id="PRO_5040839499" evidence="1">
    <location>
        <begin position="20"/>
        <end position="251"/>
    </location>
</feature>
<name>A0A9X1Y133_9BACL</name>
<dbReference type="InterPro" id="IPR052022">
    <property type="entry name" value="26kDa_periplasmic_antigen"/>
</dbReference>
<dbReference type="InterPro" id="IPR007497">
    <property type="entry name" value="SIMPL/DUF541"/>
</dbReference>
<dbReference type="Gene3D" id="3.30.70.2970">
    <property type="entry name" value="Protein of unknown function (DUF541), domain 2"/>
    <property type="match status" value="1"/>
</dbReference>
<dbReference type="GO" id="GO:0006974">
    <property type="term" value="P:DNA damage response"/>
    <property type="evidence" value="ECO:0007669"/>
    <property type="project" value="TreeGrafter"/>
</dbReference>
<dbReference type="Proteomes" id="UP001139534">
    <property type="component" value="Unassembled WGS sequence"/>
</dbReference>
<proteinExistence type="predicted"/>
<sequence>MKTWLKPAASLLVAGTLIAGGTFVSGALNAPVPVYADGEMQKNVVTVVGSGELSVKPDVAYLSIGVVTEAKTAKEAQSANATKVAALTKLLKETWGIADKDIQTGQFYVQPNYTYSEKDGQQIKGYSAQHSLEMTYRDLTKVGQLLDAASAAGANRIDNIRFSTENPDQYQDQVIQKAMNDANKKAASIAKAANRQVGIVLSISQASAGTPVFSQNYKMMEMAAADSAASTPVEPGEIDLQTTLTVMYELK</sequence>
<evidence type="ECO:0000256" key="1">
    <source>
        <dbReference type="SAM" id="SignalP"/>
    </source>
</evidence>
<dbReference type="EMBL" id="JALPRK010000027">
    <property type="protein sequence ID" value="MCK8489655.1"/>
    <property type="molecule type" value="Genomic_DNA"/>
</dbReference>
<dbReference type="PANTHER" id="PTHR34387">
    <property type="entry name" value="SLR1258 PROTEIN"/>
    <property type="match status" value="1"/>
</dbReference>
<keyword evidence="3" id="KW-1185">Reference proteome</keyword>
<protein>
    <submittedName>
        <fullName evidence="2">SIMPL domain-containing protein</fullName>
    </submittedName>
</protein>
<evidence type="ECO:0000313" key="3">
    <source>
        <dbReference type="Proteomes" id="UP001139534"/>
    </source>
</evidence>
<dbReference type="PANTHER" id="PTHR34387:SF1">
    <property type="entry name" value="PERIPLASMIC IMMUNOGENIC PROTEIN"/>
    <property type="match status" value="1"/>
</dbReference>
<organism evidence="2 3">
    <name type="scientific">Paenibacillus mellifer</name>
    <dbReference type="NCBI Taxonomy" id="2937794"/>
    <lineage>
        <taxon>Bacteria</taxon>
        <taxon>Bacillati</taxon>
        <taxon>Bacillota</taxon>
        <taxon>Bacilli</taxon>
        <taxon>Bacillales</taxon>
        <taxon>Paenibacillaceae</taxon>
        <taxon>Paenibacillus</taxon>
    </lineage>
</organism>
<reference evidence="2" key="1">
    <citation type="submission" date="2022-04" db="EMBL/GenBank/DDBJ databases">
        <authorList>
            <person name="Seo M.-J."/>
        </authorList>
    </citation>
    <scope>NUCLEOTIDE SEQUENCE</scope>
    <source>
        <strain evidence="2">MBLB2552</strain>
    </source>
</reference>